<dbReference type="InterPro" id="IPR051057">
    <property type="entry name" value="PI-PLC_domain"/>
</dbReference>
<evidence type="ECO:0000313" key="3">
    <source>
        <dbReference type="Proteomes" id="UP000054107"/>
    </source>
</evidence>
<organism evidence="2 3">
    <name type="scientific">Parasitella parasitica</name>
    <dbReference type="NCBI Taxonomy" id="35722"/>
    <lineage>
        <taxon>Eukaryota</taxon>
        <taxon>Fungi</taxon>
        <taxon>Fungi incertae sedis</taxon>
        <taxon>Mucoromycota</taxon>
        <taxon>Mucoromycotina</taxon>
        <taxon>Mucoromycetes</taxon>
        <taxon>Mucorales</taxon>
        <taxon>Mucorineae</taxon>
        <taxon>Mucoraceae</taxon>
        <taxon>Parasitella</taxon>
    </lineage>
</organism>
<feature type="transmembrane region" description="Helical" evidence="1">
    <location>
        <begin position="355"/>
        <end position="374"/>
    </location>
</feature>
<accession>A0A0B7NV73</accession>
<evidence type="ECO:0008006" key="4">
    <source>
        <dbReference type="Google" id="ProtNLM"/>
    </source>
</evidence>
<dbReference type="SUPFAM" id="SSF51695">
    <property type="entry name" value="PLC-like phosphodiesterases"/>
    <property type="match status" value="1"/>
</dbReference>
<feature type="non-terminal residue" evidence="2">
    <location>
        <position position="1"/>
    </location>
</feature>
<dbReference type="PANTHER" id="PTHR13593:SF140">
    <property type="entry name" value="PLC-LIKE PHOSPHODIESTERASE"/>
    <property type="match status" value="1"/>
</dbReference>
<keyword evidence="1" id="KW-0472">Membrane</keyword>
<evidence type="ECO:0000313" key="2">
    <source>
        <dbReference type="EMBL" id="CEP19178.1"/>
    </source>
</evidence>
<gene>
    <name evidence="2" type="primary">PARPA_13490.1 scaffold 46870</name>
</gene>
<dbReference type="Gene3D" id="3.20.20.190">
    <property type="entry name" value="Phosphatidylinositol (PI) phosphodiesterase"/>
    <property type="match status" value="1"/>
</dbReference>
<dbReference type="STRING" id="35722.A0A0B7NV73"/>
<dbReference type="OrthoDB" id="7984201at2759"/>
<dbReference type="AlphaFoldDB" id="A0A0B7NV73"/>
<dbReference type="GO" id="GO:0008081">
    <property type="term" value="F:phosphoric diester hydrolase activity"/>
    <property type="evidence" value="ECO:0007669"/>
    <property type="project" value="InterPro"/>
</dbReference>
<dbReference type="InterPro" id="IPR017946">
    <property type="entry name" value="PLC-like_Pdiesterase_TIM-brl"/>
</dbReference>
<dbReference type="PANTHER" id="PTHR13593">
    <property type="match status" value="1"/>
</dbReference>
<keyword evidence="1" id="KW-1133">Transmembrane helix</keyword>
<evidence type="ECO:0000256" key="1">
    <source>
        <dbReference type="SAM" id="Phobius"/>
    </source>
</evidence>
<keyword evidence="3" id="KW-1185">Reference proteome</keyword>
<dbReference type="Pfam" id="PF26146">
    <property type="entry name" value="PI-PLC_X"/>
    <property type="match status" value="1"/>
</dbReference>
<reference evidence="2 3" key="1">
    <citation type="submission" date="2014-09" db="EMBL/GenBank/DDBJ databases">
        <authorList>
            <person name="Ellenberger Sabrina"/>
        </authorList>
    </citation>
    <scope>NUCLEOTIDE SEQUENCE [LARGE SCALE GENOMIC DNA]</scope>
    <source>
        <strain evidence="2 3">CBS 412.66</strain>
    </source>
</reference>
<feature type="transmembrane region" description="Helical" evidence="1">
    <location>
        <begin position="7"/>
        <end position="32"/>
    </location>
</feature>
<dbReference type="Proteomes" id="UP000054107">
    <property type="component" value="Unassembled WGS sequence"/>
</dbReference>
<dbReference type="EMBL" id="LN734014">
    <property type="protein sequence ID" value="CEP19178.1"/>
    <property type="molecule type" value="Genomic_DNA"/>
</dbReference>
<proteinExistence type="predicted"/>
<dbReference type="GO" id="GO:0006629">
    <property type="term" value="P:lipid metabolic process"/>
    <property type="evidence" value="ECO:0007669"/>
    <property type="project" value="InterPro"/>
</dbReference>
<name>A0A0B7NV73_9FUNG</name>
<keyword evidence="1" id="KW-0812">Transmembrane</keyword>
<protein>
    <recommendedName>
        <fullName evidence="4">Phosphatidylinositol-specific phospholipase C X domain-containing protein</fullName>
    </recommendedName>
</protein>
<sequence>FLFLPSLHLFFFFVYLMYISSLSILLIVTAFASLNVNAQQLCNGYAELCDKPYNTLTHVLTHNSYGYVANPAANQACPVNIQLTDGVRGLKLSAIKASNATTATISADSIQLCHTSCSILNAGAAVDTLKVIADWVKNNPNEVVTIMWNNLGEFTTDAFAAAYNASGLTEYAYVQESGNYTWPTLSQMIASGKRVVNFMDEGADTKSLPWLLPEWNFVFETPYNNHNESAFNCVIDRPYEPHNPTEVMYVMNHFLYGTLTLGTTVIEIPQKGTANVTNGDSSLLKQAQTCSQTFGRQPNFLEIDFYNKGDALKIAAQLNNVTYTAPSQLQCDVYEATASSTQSGSSSSEASNEHIVMYGTTMLLCLVATAFCTFF</sequence>